<reference evidence="2 4" key="1">
    <citation type="journal article" date="2014" name="BMC Genomics">
        <title>Genome sequence of Anopheles sinensis provides insight into genetics basis of mosquito competence for malaria parasites.</title>
        <authorList>
            <person name="Zhou D."/>
            <person name="Zhang D."/>
            <person name="Ding G."/>
            <person name="Shi L."/>
            <person name="Hou Q."/>
            <person name="Ye Y."/>
            <person name="Xu Y."/>
            <person name="Zhou H."/>
            <person name="Xiong C."/>
            <person name="Li S."/>
            <person name="Yu J."/>
            <person name="Hong S."/>
            <person name="Yu X."/>
            <person name="Zou P."/>
            <person name="Chen C."/>
            <person name="Chang X."/>
            <person name="Wang W."/>
            <person name="Lv Y."/>
            <person name="Sun Y."/>
            <person name="Ma L."/>
            <person name="Shen B."/>
            <person name="Zhu C."/>
        </authorList>
    </citation>
    <scope>NUCLEOTIDE SEQUENCE [LARGE SCALE GENOMIC DNA]</scope>
</reference>
<dbReference type="AlphaFoldDB" id="A0A084WJM3"/>
<proteinExistence type="predicted"/>
<reference evidence="3" key="2">
    <citation type="submission" date="2020-05" db="UniProtKB">
        <authorList>
            <consortium name="EnsemblMetazoa"/>
        </authorList>
    </citation>
    <scope>IDENTIFICATION</scope>
</reference>
<evidence type="ECO:0000313" key="2">
    <source>
        <dbReference type="EMBL" id="KFB50417.1"/>
    </source>
</evidence>
<dbReference type="EnsemblMetazoa" id="ASIC018445-RA">
    <property type="protein sequence ID" value="ASIC018445-PA"/>
    <property type="gene ID" value="ASIC018445"/>
</dbReference>
<feature type="compositionally biased region" description="Polar residues" evidence="1">
    <location>
        <begin position="31"/>
        <end position="41"/>
    </location>
</feature>
<protein>
    <submittedName>
        <fullName evidence="2 3">Amidophosphoribosyltransferase</fullName>
    </submittedName>
</protein>
<accession>A0A084WJM3</accession>
<name>A0A084WJM3_ANOSI</name>
<gene>
    <name evidence="2" type="ORF">ZHAS_00018445</name>
</gene>
<sequence>MPFPVSASGWVGKFAPGSKGKESLPRKGSHSIRSFKSQSLRGTIDDGQNRSTVAFRFNDHESKMYVSTSDVALPRCPPVLYGCAYAFRWAERDQMNWKQVVERLAPVDKPTLGLGSEIGGDGSVDS</sequence>
<evidence type="ECO:0000313" key="4">
    <source>
        <dbReference type="Proteomes" id="UP000030765"/>
    </source>
</evidence>
<dbReference type="GO" id="GO:0016757">
    <property type="term" value="F:glycosyltransferase activity"/>
    <property type="evidence" value="ECO:0007669"/>
    <property type="project" value="UniProtKB-KW"/>
</dbReference>
<keyword evidence="2" id="KW-0808">Transferase</keyword>
<evidence type="ECO:0000256" key="1">
    <source>
        <dbReference type="SAM" id="MobiDB-lite"/>
    </source>
</evidence>
<dbReference type="Proteomes" id="UP000030765">
    <property type="component" value="Unassembled WGS sequence"/>
</dbReference>
<evidence type="ECO:0000313" key="3">
    <source>
        <dbReference type="EnsemblMetazoa" id="ASIC018445-PA"/>
    </source>
</evidence>
<feature type="region of interest" description="Disordered" evidence="1">
    <location>
        <begin position="1"/>
        <end position="46"/>
    </location>
</feature>
<dbReference type="VEuPathDB" id="VectorBase:ASIC018445"/>
<organism evidence="2">
    <name type="scientific">Anopheles sinensis</name>
    <name type="common">Mosquito</name>
    <dbReference type="NCBI Taxonomy" id="74873"/>
    <lineage>
        <taxon>Eukaryota</taxon>
        <taxon>Metazoa</taxon>
        <taxon>Ecdysozoa</taxon>
        <taxon>Arthropoda</taxon>
        <taxon>Hexapoda</taxon>
        <taxon>Insecta</taxon>
        <taxon>Pterygota</taxon>
        <taxon>Neoptera</taxon>
        <taxon>Endopterygota</taxon>
        <taxon>Diptera</taxon>
        <taxon>Nematocera</taxon>
        <taxon>Culicoidea</taxon>
        <taxon>Culicidae</taxon>
        <taxon>Anophelinae</taxon>
        <taxon>Anopheles</taxon>
    </lineage>
</organism>
<keyword evidence="4" id="KW-1185">Reference proteome</keyword>
<keyword evidence="2" id="KW-0328">Glycosyltransferase</keyword>
<dbReference type="EMBL" id="ATLV01024043">
    <property type="status" value="NOT_ANNOTATED_CDS"/>
    <property type="molecule type" value="Genomic_DNA"/>
</dbReference>
<dbReference type="EMBL" id="KE525348">
    <property type="protein sequence ID" value="KFB50417.1"/>
    <property type="molecule type" value="Genomic_DNA"/>
</dbReference>